<evidence type="ECO:0000313" key="3">
    <source>
        <dbReference type="EMBL" id="PQM46800.1"/>
    </source>
</evidence>
<evidence type="ECO:0000313" key="4">
    <source>
        <dbReference type="Proteomes" id="UP000238296"/>
    </source>
</evidence>
<proteinExistence type="predicted"/>
<feature type="signal peptide" evidence="2">
    <location>
        <begin position="1"/>
        <end position="21"/>
    </location>
</feature>
<feature type="chain" id="PRO_5039332466" description="PknH-like extracellular domain-containing protein" evidence="2">
    <location>
        <begin position="22"/>
        <end position="468"/>
    </location>
</feature>
<feature type="region of interest" description="Disordered" evidence="1">
    <location>
        <begin position="27"/>
        <end position="67"/>
    </location>
</feature>
<evidence type="ECO:0000256" key="2">
    <source>
        <dbReference type="SAM" id="SignalP"/>
    </source>
</evidence>
<evidence type="ECO:0000256" key="1">
    <source>
        <dbReference type="SAM" id="MobiDB-lite"/>
    </source>
</evidence>
<dbReference type="PROSITE" id="PS51257">
    <property type="entry name" value="PROKAR_LIPOPROTEIN"/>
    <property type="match status" value="1"/>
</dbReference>
<gene>
    <name evidence="3" type="ORF">C1Y40_03018</name>
</gene>
<protein>
    <recommendedName>
        <fullName evidence="5">PknH-like extracellular domain-containing protein</fullName>
    </recommendedName>
</protein>
<sequence>MATVGKRLITAVVAMVVAVVAGCTSPSPPAPGSAGMQSAPASTSATQHPSALTTTAHPPNSDASRLTPRLPLLADLPDMAQLTYRVPAEHGLFYDNGRWSECGHYPEVGDLSGSGVQAEYDSVTHSAWPVFFVRLRSAVAGEDVAGELAAWVKRCGERFSVGGQDYVASLGNAGMPAGTTLLTVTNTKHLGMTGDWGFGPPSVRIAVTASEGVAFEAWAVADGVDGQQLERQLASMARSFQRRTTPDTGKPVAQWTPAELSRLFVLPGQSHGSIDIAVPNGQAGTPRTDPPPAQVCAEDPLRPSSYAGLSSSYQPAGVDPLVRFAGSYPGAGQGAPVTVIYREHAGVDYLARMREWTSSCRAHPAAVPQVCIPGRLQPDFVPVTAETIEGEVALGYQRFEPKEASGGHGGQPYCVGTAQAARTMRVAGLLIQTEMAVDATDGPPDWAAALQPLEAQLADVIRAIHHAR</sequence>
<keyword evidence="2" id="KW-0732">Signal</keyword>
<feature type="compositionally biased region" description="Low complexity" evidence="1">
    <location>
        <begin position="32"/>
        <end position="42"/>
    </location>
</feature>
<dbReference type="AlphaFoldDB" id="A0A2S8BJD7"/>
<dbReference type="Proteomes" id="UP000238296">
    <property type="component" value="Unassembled WGS sequence"/>
</dbReference>
<organism evidence="3 4">
    <name type="scientific">Mycobacterium talmoniae</name>
    <dbReference type="NCBI Taxonomy" id="1858794"/>
    <lineage>
        <taxon>Bacteria</taxon>
        <taxon>Bacillati</taxon>
        <taxon>Actinomycetota</taxon>
        <taxon>Actinomycetes</taxon>
        <taxon>Mycobacteriales</taxon>
        <taxon>Mycobacteriaceae</taxon>
        <taxon>Mycobacterium</taxon>
    </lineage>
</organism>
<reference evidence="3 4" key="1">
    <citation type="journal article" date="2017" name="Int. J. Syst. Evol. Microbiol.">
        <title>Mycobacterium talmoniae sp. nov., a slowly growing mycobacterium isolated from human respiratory samples.</title>
        <authorList>
            <person name="Davidson R.M."/>
            <person name="DeGroote M.A."/>
            <person name="Marola J.L."/>
            <person name="Buss S."/>
            <person name="Jones V."/>
            <person name="McNeil M.R."/>
            <person name="Freifeld A.G."/>
            <person name="Elaine Epperson L."/>
            <person name="Hasan N.A."/>
            <person name="Jackson M."/>
            <person name="Iwen P.C."/>
            <person name="Salfinger M."/>
            <person name="Strong M."/>
        </authorList>
    </citation>
    <scope>NUCLEOTIDE SEQUENCE [LARGE SCALE GENOMIC DNA]</scope>
    <source>
        <strain evidence="3 4">ATCC BAA-2683</strain>
    </source>
</reference>
<comment type="caution">
    <text evidence="3">The sequence shown here is derived from an EMBL/GenBank/DDBJ whole genome shotgun (WGS) entry which is preliminary data.</text>
</comment>
<dbReference type="EMBL" id="PPEA01000431">
    <property type="protein sequence ID" value="PQM46800.1"/>
    <property type="molecule type" value="Genomic_DNA"/>
</dbReference>
<feature type="compositionally biased region" description="Polar residues" evidence="1">
    <location>
        <begin position="43"/>
        <end position="64"/>
    </location>
</feature>
<name>A0A2S8BJD7_9MYCO</name>
<accession>A0A2S8BJD7</accession>
<evidence type="ECO:0008006" key="5">
    <source>
        <dbReference type="Google" id="ProtNLM"/>
    </source>
</evidence>